<keyword evidence="3" id="KW-1185">Reference proteome</keyword>
<dbReference type="Proteomes" id="UP000188181">
    <property type="component" value="Chromosome"/>
</dbReference>
<dbReference type="InterPro" id="IPR036439">
    <property type="entry name" value="Dockerin_dom_sf"/>
</dbReference>
<protein>
    <recommendedName>
        <fullName evidence="1">Glycoside hydrolase 123 catalytic domain-containing protein</fullName>
    </recommendedName>
</protein>
<dbReference type="KEGG" id="pbas:SMSP2_01480"/>
<dbReference type="AlphaFoldDB" id="A0A1Q2MEI7"/>
<proteinExistence type="predicted"/>
<dbReference type="SUPFAM" id="SSF63446">
    <property type="entry name" value="Type I dockerin domain"/>
    <property type="match status" value="1"/>
</dbReference>
<dbReference type="InterPro" id="IPR013320">
    <property type="entry name" value="ConA-like_dom_sf"/>
</dbReference>
<dbReference type="SUPFAM" id="SSF49899">
    <property type="entry name" value="Concanavalin A-like lectins/glucanases"/>
    <property type="match status" value="1"/>
</dbReference>
<dbReference type="RefSeq" id="WP_186804632.1">
    <property type="nucleotide sequence ID" value="NZ_CP019646.1"/>
</dbReference>
<feature type="domain" description="Glycoside hydrolase 123 catalytic" evidence="1">
    <location>
        <begin position="537"/>
        <end position="859"/>
    </location>
</feature>
<dbReference type="EMBL" id="CP019646">
    <property type="protein sequence ID" value="AQQ71115.1"/>
    <property type="molecule type" value="Genomic_DNA"/>
</dbReference>
<dbReference type="GO" id="GO:0000272">
    <property type="term" value="P:polysaccharide catabolic process"/>
    <property type="evidence" value="ECO:0007669"/>
    <property type="project" value="InterPro"/>
</dbReference>
<dbReference type="InterPro" id="IPR025150">
    <property type="entry name" value="GH123_cat"/>
</dbReference>
<dbReference type="Gene3D" id="1.10.1330.10">
    <property type="entry name" value="Dockerin domain"/>
    <property type="match status" value="1"/>
</dbReference>
<gene>
    <name evidence="2" type="ORF">SMSP2_01480</name>
</gene>
<reference evidence="3" key="1">
    <citation type="submission" date="2017-02" db="EMBL/GenBank/DDBJ databases">
        <title>Comparative genomics and description of representatives of a novel lineage of planctomycetes thriving in anoxic sediments.</title>
        <authorList>
            <person name="Spring S."/>
            <person name="Bunk B."/>
            <person name="Sproer C."/>
        </authorList>
    </citation>
    <scope>NUCLEOTIDE SEQUENCE [LARGE SCALE GENOMIC DNA]</scope>
    <source>
        <strain evidence="3">SM-Chi-D1</strain>
    </source>
</reference>
<accession>A0A1Q2MEI7</accession>
<dbReference type="STRING" id="1851148.SMSP2_01480"/>
<dbReference type="Gene3D" id="2.60.120.200">
    <property type="match status" value="1"/>
</dbReference>
<name>A0A1Q2MEI7_9BACT</name>
<evidence type="ECO:0000313" key="3">
    <source>
        <dbReference type="Proteomes" id="UP000188181"/>
    </source>
</evidence>
<organism evidence="2 3">
    <name type="scientific">Limihaloglobus sulfuriphilus</name>
    <dbReference type="NCBI Taxonomy" id="1851148"/>
    <lineage>
        <taxon>Bacteria</taxon>
        <taxon>Pseudomonadati</taxon>
        <taxon>Planctomycetota</taxon>
        <taxon>Phycisphaerae</taxon>
        <taxon>Sedimentisphaerales</taxon>
        <taxon>Sedimentisphaeraceae</taxon>
        <taxon>Limihaloglobus</taxon>
    </lineage>
</organism>
<evidence type="ECO:0000313" key="2">
    <source>
        <dbReference type="EMBL" id="AQQ71115.1"/>
    </source>
</evidence>
<evidence type="ECO:0000259" key="1">
    <source>
        <dbReference type="Pfam" id="PF13320"/>
    </source>
</evidence>
<dbReference type="Pfam" id="PF13320">
    <property type="entry name" value="GH123_cat"/>
    <property type="match status" value="1"/>
</dbReference>
<sequence>MLQKKVTFLAVITLVNAGILALEPDIYLSFDHKTAPYMVNGDYGADMVEFASGDNALVPSISAAGVRGSCQDLTNESLSARMQVATYTGSAAAALSSAKSFTTTMWIKGSGTNAGSEYRNGYIWHYRGMNNFIISPRWRTDGKVYLYYGSTSDNTGTFYGGKELASYGQWRFLAISLDAQAGKIRFYAGSETEPVEIIDSFDNSSGALPIISPQAAEPCIFALNTWYDPGTLETTFFMGMYLDELRIFSANDSSAVMSIDQIEQIRQSDLTEYYNPFDAYIGGDIDLSGSVNLYDLFAFGFNWLKTTLAGAFTAGDINADRNVNAVDYGILSKNWQKTKDDSLEILEVDIMDRIFTDWEPRPKSQDVLYHVPRGSHVSFQFALNSDTNQLCRPGLMSVQHSLTGKGMEPEHTFMQGVMIPVEANSNDCGESHPTNPPDPSVLQYLVRQAPYEFSEALKPVNVITIDHSRNNAAVLDILVPLDAPAGLYNARVNFETAAGRNIASVYFAVHNTVVDSSSYTMYLDSWLDPQPKNLCYNTYIPEYWSERHWQLLENSAAVQRKFGENVIFTPLFLGENPAIQITLNSTGQLEFDYTRFDRWILTFKEMGFKLFEGQHLFNRQTLSPTDDIVCYSELQSRELTLVPKTASFSEYSRFLRFALESLYAHLQDKSWTAMFKQHVMDEPNDIERLLQGYTLVKTYMPEVETLDAIHSWGTDPNLYSPNTDIFIFGTTLIDDHQDLVNSRLEQGQKNWMYYFCKPLAPGPNAAQLDHYLTSSRVYPLICHKYNATGLIHWAANRYRGRDPYLYSIGPTWDGQPVTDFGHPPGDNWRYYPSTDGLIPSMRVLNFRDGMTDNELLRMLSDIDQDLASAMLNQVVSSLNEHSRGQFAKYHLLRAKLLEKLDHLNKD</sequence>